<feature type="region of interest" description="Disordered" evidence="7">
    <location>
        <begin position="1"/>
        <end position="58"/>
    </location>
</feature>
<keyword evidence="9" id="KW-1185">Reference proteome</keyword>
<feature type="compositionally biased region" description="Low complexity" evidence="7">
    <location>
        <begin position="28"/>
        <end position="46"/>
    </location>
</feature>
<accession>A0A2V0NSH9</accession>
<dbReference type="STRING" id="307507.A0A2V0NSH9"/>
<comment type="caution">
    <text evidence="8">The sequence shown here is derived from an EMBL/GenBank/DDBJ whole genome shotgun (WGS) entry which is preliminary data.</text>
</comment>
<dbReference type="GO" id="GO:0033615">
    <property type="term" value="P:mitochondrial proton-transporting ATP synthase complex assembly"/>
    <property type="evidence" value="ECO:0007669"/>
    <property type="project" value="TreeGrafter"/>
</dbReference>
<dbReference type="GO" id="GO:0046872">
    <property type="term" value="F:metal ion binding"/>
    <property type="evidence" value="ECO:0007669"/>
    <property type="project" value="UniProtKB-KW"/>
</dbReference>
<dbReference type="PANTHER" id="PTHR21711:SF0">
    <property type="entry name" value="MITOCHONDRIAL INNER MEMBRANE PROTEASE ATP23 HOMOLOG"/>
    <property type="match status" value="1"/>
</dbReference>
<evidence type="ECO:0000256" key="6">
    <source>
        <dbReference type="RuleBase" id="RU364057"/>
    </source>
</evidence>
<name>A0A2V0NSH9_9CHLO</name>
<dbReference type="PANTHER" id="PTHR21711">
    <property type="entry name" value="MITOCHONDRIAL INNER MEMBRANE PROTEASE"/>
    <property type="match status" value="1"/>
</dbReference>
<dbReference type="GO" id="GO:0004222">
    <property type="term" value="F:metalloendopeptidase activity"/>
    <property type="evidence" value="ECO:0007669"/>
    <property type="project" value="InterPro"/>
</dbReference>
<dbReference type="OrthoDB" id="285308at2759"/>
<dbReference type="FunCoup" id="A0A2V0NSH9">
    <property type="interactions" value="1986"/>
</dbReference>
<dbReference type="Pfam" id="PF09768">
    <property type="entry name" value="Peptidase_M76"/>
    <property type="match status" value="1"/>
</dbReference>
<evidence type="ECO:0000256" key="5">
    <source>
        <dbReference type="ARBA" id="ARBA00023049"/>
    </source>
</evidence>
<comment type="similarity">
    <text evidence="1 6">Belongs to the peptidase M76 family.</text>
</comment>
<evidence type="ECO:0000256" key="3">
    <source>
        <dbReference type="ARBA" id="ARBA00022723"/>
    </source>
</evidence>
<proteinExistence type="inferred from homology"/>
<sequence length="253" mass="27214">MESRSPQLTAGGGAGPSCSSPPPPGPPAAASAAEPQQQQHAPADAGPAPPRRGPDRQQEYLEQKYGSKEAHVNLTKEQVEGMLDRALEESGTVKYLLESLKLGGCGVGRSFFHVTACDQQVGGGFSTDYGVILCHNRLQHQREVELAVAHELIHAYDYCRAANLDLTNCHHHACTEIRAANLSGDCSFASELLRGNALSESLVGQHKRCVRRRALMSVAMNPYCAGAKAEQAVADMMPKCFKDTDPWPRVPGL</sequence>
<evidence type="ECO:0000313" key="9">
    <source>
        <dbReference type="Proteomes" id="UP000247498"/>
    </source>
</evidence>
<keyword evidence="3 6" id="KW-0479">Metal-binding</keyword>
<keyword evidence="5 6" id="KW-0482">Metalloprotease</keyword>
<evidence type="ECO:0000256" key="7">
    <source>
        <dbReference type="SAM" id="MobiDB-lite"/>
    </source>
</evidence>
<evidence type="ECO:0000256" key="2">
    <source>
        <dbReference type="ARBA" id="ARBA00022670"/>
    </source>
</evidence>
<evidence type="ECO:0000256" key="4">
    <source>
        <dbReference type="ARBA" id="ARBA00022801"/>
    </source>
</evidence>
<reference evidence="8 9" key="1">
    <citation type="journal article" date="2018" name="Sci. Rep.">
        <title>Raphidocelis subcapitata (=Pseudokirchneriella subcapitata) provides an insight into genome evolution and environmental adaptations in the Sphaeropleales.</title>
        <authorList>
            <person name="Suzuki S."/>
            <person name="Yamaguchi H."/>
            <person name="Nakajima N."/>
            <person name="Kawachi M."/>
        </authorList>
    </citation>
    <scope>NUCLEOTIDE SEQUENCE [LARGE SCALE GENOMIC DNA]</scope>
    <source>
        <strain evidence="8 9">NIES-35</strain>
    </source>
</reference>
<dbReference type="InParanoid" id="A0A2V0NSH9"/>
<dbReference type="GO" id="GO:0034982">
    <property type="term" value="P:mitochondrial protein processing"/>
    <property type="evidence" value="ECO:0007669"/>
    <property type="project" value="TreeGrafter"/>
</dbReference>
<dbReference type="AlphaFoldDB" id="A0A2V0NSH9"/>
<protein>
    <recommendedName>
        <fullName evidence="6">Mitochondrial inner membrane protease ATP23</fullName>
        <ecNumber evidence="6">3.4.24.-</ecNumber>
    </recommendedName>
</protein>
<organism evidence="8 9">
    <name type="scientific">Raphidocelis subcapitata</name>
    <dbReference type="NCBI Taxonomy" id="307507"/>
    <lineage>
        <taxon>Eukaryota</taxon>
        <taxon>Viridiplantae</taxon>
        <taxon>Chlorophyta</taxon>
        <taxon>core chlorophytes</taxon>
        <taxon>Chlorophyceae</taxon>
        <taxon>CS clade</taxon>
        <taxon>Sphaeropleales</taxon>
        <taxon>Selenastraceae</taxon>
        <taxon>Raphidocelis</taxon>
    </lineage>
</organism>
<gene>
    <name evidence="8" type="ORF">Rsub_03163</name>
</gene>
<dbReference type="EMBL" id="BDRX01000018">
    <property type="protein sequence ID" value="GBF90591.1"/>
    <property type="molecule type" value="Genomic_DNA"/>
</dbReference>
<dbReference type="InterPro" id="IPR019165">
    <property type="entry name" value="Peptidase_M76_ATP23"/>
</dbReference>
<evidence type="ECO:0000256" key="1">
    <source>
        <dbReference type="ARBA" id="ARBA00009915"/>
    </source>
</evidence>
<evidence type="ECO:0000313" key="8">
    <source>
        <dbReference type="EMBL" id="GBF90591.1"/>
    </source>
</evidence>
<dbReference type="GO" id="GO:0005739">
    <property type="term" value="C:mitochondrion"/>
    <property type="evidence" value="ECO:0007669"/>
    <property type="project" value="GOC"/>
</dbReference>
<keyword evidence="2 6" id="KW-0645">Protease</keyword>
<dbReference type="EC" id="3.4.24.-" evidence="6"/>
<dbReference type="Proteomes" id="UP000247498">
    <property type="component" value="Unassembled WGS sequence"/>
</dbReference>
<keyword evidence="4 6" id="KW-0378">Hydrolase</keyword>